<dbReference type="Gene3D" id="1.10.630.10">
    <property type="entry name" value="Cytochrome P450"/>
    <property type="match status" value="1"/>
</dbReference>
<feature type="compositionally biased region" description="Polar residues" evidence="20">
    <location>
        <begin position="2201"/>
        <end position="2210"/>
    </location>
</feature>
<dbReference type="InterPro" id="IPR000569">
    <property type="entry name" value="HECT_dom"/>
</dbReference>
<feature type="compositionally biased region" description="Basic and acidic residues" evidence="20">
    <location>
        <begin position="3876"/>
        <end position="3920"/>
    </location>
</feature>
<feature type="compositionally biased region" description="Basic and acidic residues" evidence="20">
    <location>
        <begin position="3555"/>
        <end position="3572"/>
    </location>
</feature>
<feature type="region of interest" description="Disordered" evidence="20">
    <location>
        <begin position="3876"/>
        <end position="3975"/>
    </location>
</feature>
<dbReference type="Gene3D" id="3.90.1750.10">
    <property type="entry name" value="Hect, E3 ligase catalytic domains"/>
    <property type="match status" value="1"/>
</dbReference>
<dbReference type="PRINTS" id="PR00457">
    <property type="entry name" value="ANPEROXIDASE"/>
</dbReference>
<feature type="region of interest" description="Disordered" evidence="20">
    <location>
        <begin position="2648"/>
        <end position="2703"/>
    </location>
</feature>
<dbReference type="InterPro" id="IPR025527">
    <property type="entry name" value="HUWE1/Rev1_UBM"/>
</dbReference>
<feature type="region of interest" description="Disordered" evidence="20">
    <location>
        <begin position="1242"/>
        <end position="1266"/>
    </location>
</feature>
<protein>
    <submittedName>
        <fullName evidence="22">Linoleate 8R-dioxygenase like protein</fullName>
    </submittedName>
</protein>
<dbReference type="Pfam" id="PF14377">
    <property type="entry name" value="UBM"/>
    <property type="match status" value="3"/>
</dbReference>
<evidence type="ECO:0000313" key="22">
    <source>
        <dbReference type="EMBL" id="KJK65376.1"/>
    </source>
</evidence>
<dbReference type="Gene3D" id="1.10.640.10">
    <property type="entry name" value="Haem peroxidase domain superfamily, animal type"/>
    <property type="match status" value="1"/>
</dbReference>
<dbReference type="InterPro" id="IPR010255">
    <property type="entry name" value="Haem_peroxidase_sf"/>
</dbReference>
<feature type="compositionally biased region" description="Basic and acidic residues" evidence="20">
    <location>
        <begin position="4029"/>
        <end position="4051"/>
    </location>
</feature>
<keyword evidence="12 22" id="KW-0223">Dioxygenase</keyword>
<evidence type="ECO:0000256" key="1">
    <source>
        <dbReference type="ARBA" id="ARBA00000699"/>
    </source>
</evidence>
<dbReference type="InterPro" id="IPR019791">
    <property type="entry name" value="Haem_peroxidase_animal"/>
</dbReference>
<evidence type="ECO:0000313" key="23">
    <source>
        <dbReference type="Proteomes" id="UP000033540"/>
    </source>
</evidence>
<dbReference type="GO" id="GO:0006631">
    <property type="term" value="P:fatty acid metabolic process"/>
    <property type="evidence" value="ECO:0007669"/>
    <property type="project" value="UniProtKB-ARBA"/>
</dbReference>
<dbReference type="EMBL" id="JZEE01000366">
    <property type="protein sequence ID" value="KJK65376.1"/>
    <property type="molecule type" value="Genomic_DNA"/>
</dbReference>
<dbReference type="FunFam" id="3.30.2410.10:FF:000004">
    <property type="entry name" value="E3 ubiquitin-protein ligase HUWE1, variant"/>
    <property type="match status" value="1"/>
</dbReference>
<evidence type="ECO:0000256" key="2">
    <source>
        <dbReference type="ARBA" id="ARBA00000885"/>
    </source>
</evidence>
<keyword evidence="16" id="KW-0539">Nucleus</keyword>
<feature type="compositionally biased region" description="Acidic residues" evidence="20">
    <location>
        <begin position="3430"/>
        <end position="3473"/>
    </location>
</feature>
<feature type="compositionally biased region" description="Acidic residues" evidence="20">
    <location>
        <begin position="3491"/>
        <end position="3554"/>
    </location>
</feature>
<feature type="domain" description="HECT" evidence="21">
    <location>
        <begin position="4732"/>
        <end position="5068"/>
    </location>
</feature>
<evidence type="ECO:0000256" key="6">
    <source>
        <dbReference type="ARBA" id="ARBA00022448"/>
    </source>
</evidence>
<dbReference type="GO" id="GO:0051028">
    <property type="term" value="P:mRNA transport"/>
    <property type="evidence" value="ECO:0007669"/>
    <property type="project" value="UniProtKB-KW"/>
</dbReference>
<sequence length="5068" mass="566673">MAESESGGVINGLGKTVSQLEKVVSASLRPLPTETGDGSYVKVSNSTGIARDLGRMDLSDVKTIVELTKNAATGEPLNDKHYIMERLIQLTSALPSNSRVGKELTNAFLNQLWKDLEHPPVSYLGREYSYREADGSGNNVLWPHIGAAGSHYARSVRPKTLQSPALPDPETLFDSLLARKNFKEHPNKISSILFYIASIIIHDLFQTDRNDATISLTSSYLDLSPLYGNNQDEQNLVRTFKDGKLKPDCFSTKRVLGFPPGIGVILIMFNRFHNYVVEQLASINEGGRFTRPDESDTNAYARYDNDLFQTGRLVTCGLYVNIILKDYVRTILNVNRTDSLWSLDPRAEMKDGLLGEAAAQATGNQVSAEFNLVYRWHSCISQRDEKWTEDLYKDMFPGRDPSSVSLQEFVRGLGKWEADLPEQPEDRPFAGLQRKPDGSFDDDSLVKIFEDSVEDCVGAFGASNVPTIFKSIEALGIKQARSWNLATLNEFRNYFNLTPYKTFEEINPDPVISDQLKRLYDHPDHVEIYPGVIVEDTKEAVVPGSGLCTNFTISRAILSDAVALVRGDRFYTVDFTPRHLTNWAFSEIEPKDSVDQGHVFYKLVLRAFPNHFKGNSIYAHLPLVIPSENKKILTKLGFAEKYNWDKPGLTPPPEFINSHSACMSILSDQETFKVTWGSKIEFLMHRGKQPFGRDFMLSGDRPPNSASRKMMGAALYRKRWDNEVKSFYEDITLKLLHRNSYKIAGINQVDIVRDVANPAQVNFCANVFSLPLKTESNPRGIFTESELYQIMAVVFTSIFYDADPANSFELNQAAREVTQQLGQLAMANVELVNNTGFIANLVSSLHRHDVLSEYGVHMIQRLLGSGLPAEEVVWTHILPTAGGMVANQAQLFSQCLDYYLSEEGSVHLPDIKRLAKVDTPETDELLLRYFMEGARLRSSVGLPRMVTKPTVIEDNGKKLNLKAGQHILCNLVSASMDPASFPEPEKVRLDRDMDLYAHFGFGPHQCLGIGLCKLALTTMLKVIGRLDNLRRAPGPQGQLKKLSGPGGIAKYMNPDQSGFSPFPTSMKIQWDGELPRVERGDLYHWINVLNRFDEILAAANEKYGLNNGPQTKPFGRHVLVDSYASDDNKLSPEDMEAKLTALGYGVEGDRELLQAILDFSRLLLDKCGNRSLYSSSERLGELLNTTSLCLLQSTLRLSLSLAQRYHSRQRGSTHLQQSLLAAHFNIDLEKLQKIAAPFPRPSVYNKTPVSPPVGVKGKEKQSQTKHDANDMVTLVRESDGWEEWGHVHLLYYPSGTSDQAKSTSEAVHGGLPTQAPTTPTPLRRSHTHPTPRLSRTSIMEDSPSSAVNTPSGKLEEATRGGKVLDIPYSRISSSTPDSLVSSHAEELPEDSKYELLHRIRTAQGLATSPSSREQILAIRVLAITNLAYVYPESLFQQKILQIDMEQPKRLQLAYQLGELVHLGASGDLPVSRGVQTLVLQALDSLAKHKARAIDVCAALSVNVNHGVLMFLTRKAVNELGSEDKETDDGSQDEWRDALLALLRTLPGSSTRTPETLVSAGLIPMFVDVLNLRTEKARRVYSRIMEFLDTFVHAVRDALGTLTTAKGFDAISDLIDFETKTSFENVSRGAGIPSHHKTPSIDYQIPYFQQQTLRWMFRFVNHIMQHNGNGFDRVLRNLIDSPQLLTSLRLVFENARVFGSHVWSNAVNILSSFIHNEPTSYAVIAEAGLSKSFLQAVTHSEIKAQEKLPVDTESVEVEGESSTRLSEVETSQSSSEPQKTREYELARSKDAKLALGIMPAAEALSCIPSAFGAICLNSSGLELFQSSHALESFFEIFENPEHVKCLKDDPNLVRSLGTTFDELVRHHPALKSTIMAAVIVMVARVGFLCRSKAWSDGMGSKLWTDNSQGKPVLSGPAYHLFRKIGGTRVAGDLAPSDLGIREIKSGALPDGGTMKTGDLGHVLPASNTDIEPKDVDSTGLTVTDYLYPVLRFLGAFFENQSNCTYFIECGGVEFVLDIATLQSLPFDFHNTDANQELTVLVHMLAETKPHLVLPGLVDRAEQIVEQLSEFWRLSGPRESGFFTPLIKSPLEKESKDQGDKSWELAKDNGTYFAKNMVAALILTDLLREVYSMPLYQTRPSQQTSAFAQVNLADRYCSLIGRLGGLHAACVWEEILLEKNIPDTWDQATKVQLTGAGSEKPNESSGPANAETSLAVPAPPREGSTTSEPAQPGVAQEPSGDTSNAPESSVAFKNVQALRYLLSSLPSSITGFFHNLGLGLIGKRRIDLYQKQNATSVAEAIAGAVLEQLQFAPPNTSGNHKLRFAYLIVILSSFSHLLFEATADRPHSHYLTLVLFAFKRIHGLKAVKDICDVFVREVKTLTPPESVPDSEKDVSARLTSAYGGIKIILSFFSELASGKNIVESSQTQAMTSSDRERDRPDYFQPGQFLVDLRMEILPMARDLWNSDFATQSSSSVIKCLVDILRSSLDGEYETGAAQRSNLPPALAEVSRRKLVINRDRVAALQAKDFDLEVVTEALYRCNNQYAPAEEYCKAQDWLLPAPRIPPPPNDIESVRTPGGETSEDQVVGDASPFEGRFLDRSTLAMLIAQASGRSDDMPRQEQGQGAPVETEVRHGSEFLARALSHILNDDHSAVDSDREDSFSSNTRNLNPNGGEFSEPSNHSTDQSPEQRTEQSARRREVTTVEDLDKEREKVRSNLIERCLDVLNEHHDVSFELADLIASATKKHRDPESFRKEVGEILVQSLVSLQMENFQAAGKKVAAYAHLLALVVQDRDMYNATLEELKECFTTFLGFISVPSEKSSDESFPWIGHVLLVLEKLLSDDAQPPQIRWNMPDNENPGVEDDAPAQLEEPLISNEQKTQLFEALVEILPRVGKDDTLALSVCRVLVILTRNRSIATRLGEKRSLQRLFVMMKQLSSTTNEKLQGAFMLILRHIVEDEDTIRQIMRSEIVANFESKSSRQIDTTGYVRQMYHLVLRSPELFVEVSNEKLKLQRYDSRQRPQVLTLKSDKNTGSSDKETAQDATETVKDGSQTSADAQPEDKDKGKGPELKPPVVENPDGVIHYLLSELLSYKDVDDKEPSTEATETSALEQSETQTDVEMATDEHSPSISTTDLQATRTTKKAEKPAFKADDHPIYIYRCFLLQCLTELLSSYNRTKVEFINFSRKADPLAATPSKPRSGILNYLLNALVPIGTMEHDESVVFKKRANTSAWTMRVLVALCTKTGEFGGTGRRRSEQNSNEEDEPELAFVRRFVLEHALRAYKEANTSNEPLDAKYSRLMSLADLFDKMLSGYAFVSGDTAFPSSTRQLAKTMFEKNFIAALTSSVAEIDLNFPASKRVIKYILRPLNKLTQTAVILSETSDISTLGETEEDEISSATSVSDLEDDREETPDLFRHSTLGMLEPRHEEETSSEESDEEDDGMYDDEYEDEMDYEEDLPEDDGEVVSDEEDEIEGVGPIEGLPGDSGMDIEVVIDDDEDDDDEDDDDDDEDDSDMEDDEILAGEITGDQDNESLEEGDDDEWESEEMSEDDEEAEIMNRLEDELEGIRQVEQRQGQRFDDLFRVLNEAAGGVEDLQAPDSLDDIVDDDLNDDDEDEDIDELEEELEDADEDQGSYQGFDDDEDLIEPWGWDGDEAPIPRGHHHHRYRGPQPGWAAVTGIMPSSGRHGIVPIQPYRFHRTQVPARGNDDGTNPLLVRTDRGPEAGQSRGPGNEAFTDWVHGMEPVSTGRLLPMDSPVSFMNAIMQAIGGQGAPGFGVITRPDGIHVHVDRRAILPNRIQDIFGLGRPQAPPSRTRDDPSQAVSFALATTRSRWQEEARILFSSTYVEKTQRVVNSLLKILVPPAIEEEKEREKKMAEELKRREEELAERERQERIAKEEEEKEQQRKEEEENVRRQQEREQQEAEMQAPGVTSEPMDDVQPTDAPAEAVTPPVQAETGPSEPQPRVHTTIRGRELDITGMEIDPEYLEALPEELREEVIMQQLAEQRSQAAAAGEEPSEINPEFLEALPPEIREELLQQEAADRRRRERESARRQAASGGAPPRAEDMDAASFLATLDPSLRQAVLADQPEEILATLGPEFVTEARALPGRRLTQFGDIARVDHRQRNEPTDEQEPKKQQRRQIVQMLDKAGVATLLRLMFMPLQGNARHQLNDILHNVCENRQNRVEVISLLLSVLQDGSSDVSAIERSFAQLSLRAKPPSVQKTPQPVKRNLAFQTSSSVSNEVTPTMVVQQCLGTLSFLSQYNPHIAWFFLTEHDPSSTLKLKAFRKGKGKENKANKFALNALLTLLDRKLIMESPNCMEQLSSLLSSITQPLTLLSRREKEKQEEEDKGKKPELAQDDRSTEEQQQQEQPSEAAEPTTSATDTTMTDAPLPSVENTEAQSTTAQLEEGTSEPSKSETGKGSTEDEKHKKKSIEPPVVPDHNLQLVVHILAARECNGKTFRETLSTINNLSAIPKARDVIGNELVHQAQDLSTTILTDLDELSSHINQARTGTDMQGLALAKFSPASSDQAKLLRVLTALDYLFDPSRSDKAKGGDSEQAAKEDVLQTLYESSTFGPLWTRLSECLSLIRQKENMLNVATILLPLIEALMVICKNTSLKETPLSRNARELSVSSTSVGAGLNMESLFFKFTEEHRKILNELVRQNPRLMSGTFSLLVKNPKVLEFDNKRNYFTRRIHSRGAEPRHPHPPLQLSVRRDQVFLDSFKSLYFKSADELKYGKLNVRFHGEEGVDAGGVTREWFQVLARGMFNPNYALFIPVAADRTTFHPNRLSGVNSEHLMFFKFIGRIIGKALYEGRVLDCHFSRAVYKCILGRSVSIKDMETLDLDYYKSLLWMLENDITDIITETFAVETDDFGEKQVIDLVENGSNIPVTQENKEEYVQRVVDYRLVRSVKEQLDNFLKGFHEIIPADLISIFNEQELELLISGLPEIDVDDWKTNTEYHNYSASSPQIQWFWRAVRSFDKEERAKLLQFVTGTSKVPLNGFKELEGMNGVSRFNIHRDYGNKDRLPSAHTCFNQLDLPEYDSYETLRQRLYTAMTAGSEYFGFA</sequence>
<evidence type="ECO:0000256" key="16">
    <source>
        <dbReference type="ARBA" id="ARBA00023242"/>
    </source>
</evidence>
<dbReference type="GO" id="GO:0004497">
    <property type="term" value="F:monooxygenase activity"/>
    <property type="evidence" value="ECO:0007669"/>
    <property type="project" value="InterPro"/>
</dbReference>
<dbReference type="SUPFAM" id="SSF56204">
    <property type="entry name" value="Hect, E3 ligase catalytic domain"/>
    <property type="match status" value="1"/>
</dbReference>
<dbReference type="GO" id="GO:0061630">
    <property type="term" value="F:ubiquitin protein ligase activity"/>
    <property type="evidence" value="ECO:0007669"/>
    <property type="project" value="UniProtKB-EC"/>
</dbReference>
<comment type="similarity">
    <text evidence="17">Belongs to the UPL family. TOM1/PTR1 subfamily.</text>
</comment>
<dbReference type="SUPFAM" id="SSF48113">
    <property type="entry name" value="Heme-dependent peroxidases"/>
    <property type="match status" value="1"/>
</dbReference>
<keyword evidence="10 19" id="KW-0833">Ubl conjugation pathway</keyword>
<evidence type="ECO:0000256" key="8">
    <source>
        <dbReference type="ARBA" id="ARBA00022679"/>
    </source>
</evidence>
<accession>A0A0F0IDX6</accession>
<keyword evidence="8" id="KW-0808">Transferase</keyword>
<evidence type="ECO:0000256" key="7">
    <source>
        <dbReference type="ARBA" id="ARBA00022559"/>
    </source>
</evidence>
<dbReference type="FunFam" id="3.90.1750.10:FF:000003">
    <property type="entry name" value="E3 ubiquitin-protein ligase UPL1"/>
    <property type="match status" value="1"/>
</dbReference>
<feature type="compositionally biased region" description="Basic and acidic residues" evidence="20">
    <location>
        <begin position="3026"/>
        <end position="3047"/>
    </location>
</feature>
<evidence type="ECO:0000256" key="10">
    <source>
        <dbReference type="ARBA" id="ARBA00022786"/>
    </source>
</evidence>
<feature type="region of interest" description="Disordered" evidence="20">
    <location>
        <begin position="4118"/>
        <end position="4139"/>
    </location>
</feature>
<dbReference type="GO" id="GO:0006511">
    <property type="term" value="P:ubiquitin-dependent protein catabolic process"/>
    <property type="evidence" value="ECO:0007669"/>
    <property type="project" value="TreeGrafter"/>
</dbReference>
<feature type="region of interest" description="Disordered" evidence="20">
    <location>
        <begin position="2562"/>
        <end position="2585"/>
    </location>
</feature>
<feature type="compositionally biased region" description="Polar residues" evidence="20">
    <location>
        <begin position="2676"/>
        <end position="2685"/>
    </location>
</feature>
<feature type="region of interest" description="Disordered" evidence="20">
    <location>
        <begin position="3385"/>
        <end position="3572"/>
    </location>
</feature>
<dbReference type="InterPro" id="IPR010314">
    <property type="entry name" value="E3_Ub_ligase_DUF913"/>
</dbReference>
<dbReference type="InterPro" id="IPR035983">
    <property type="entry name" value="Hect_E3_ubiquitin_ligase"/>
</dbReference>
<evidence type="ECO:0000256" key="15">
    <source>
        <dbReference type="ARBA" id="ARBA00023235"/>
    </source>
</evidence>
<feature type="compositionally biased region" description="Basic and acidic residues" evidence="20">
    <location>
        <begin position="3058"/>
        <end position="3068"/>
    </location>
</feature>
<dbReference type="Pfam" id="PF03098">
    <property type="entry name" value="An_peroxidase"/>
    <property type="match status" value="1"/>
</dbReference>
<dbReference type="GO" id="GO:0006979">
    <property type="term" value="P:response to oxidative stress"/>
    <property type="evidence" value="ECO:0007669"/>
    <property type="project" value="InterPro"/>
</dbReference>
<dbReference type="GO" id="GO:0005506">
    <property type="term" value="F:iron ion binding"/>
    <property type="evidence" value="ECO:0007669"/>
    <property type="project" value="InterPro"/>
</dbReference>
<keyword evidence="7" id="KW-0575">Peroxidase</keyword>
<feature type="region of interest" description="Disordered" evidence="20">
    <location>
        <begin position="4002"/>
        <end position="4066"/>
    </location>
</feature>
<dbReference type="GO" id="GO:0046394">
    <property type="term" value="P:carboxylic acid biosynthetic process"/>
    <property type="evidence" value="ECO:0007669"/>
    <property type="project" value="UniProtKB-ARBA"/>
</dbReference>
<feature type="region of interest" description="Disordered" evidence="20">
    <location>
        <begin position="2192"/>
        <end position="2245"/>
    </location>
</feature>
<feature type="region of interest" description="Disordered" evidence="20">
    <location>
        <begin position="3021"/>
        <end position="3077"/>
    </location>
</feature>
<keyword evidence="6" id="KW-0813">Transport</keyword>
<dbReference type="PROSITE" id="PS50292">
    <property type="entry name" value="PEROXIDASE_3"/>
    <property type="match status" value="1"/>
</dbReference>
<dbReference type="GO" id="GO:0004601">
    <property type="term" value="F:peroxidase activity"/>
    <property type="evidence" value="ECO:0007669"/>
    <property type="project" value="UniProtKB-KW"/>
</dbReference>
<feature type="compositionally biased region" description="Polar residues" evidence="20">
    <location>
        <begin position="2660"/>
        <end position="2669"/>
    </location>
</feature>
<feature type="compositionally biased region" description="Basic and acidic residues" evidence="20">
    <location>
        <begin position="4118"/>
        <end position="4136"/>
    </location>
</feature>
<feature type="compositionally biased region" description="Low complexity" evidence="20">
    <location>
        <begin position="4052"/>
        <end position="4061"/>
    </location>
</feature>
<comment type="subcellular location">
    <subcellularLocation>
        <location evidence="3">Nucleus</location>
    </subcellularLocation>
</comment>
<dbReference type="Pfam" id="PF00632">
    <property type="entry name" value="HECT"/>
    <property type="match status" value="1"/>
</dbReference>
<gene>
    <name evidence="22" type="ORF">P875_00010331</name>
</gene>
<organism evidence="22 23">
    <name type="scientific">Aspergillus parasiticus (strain ATCC 56775 / NRRL 5862 / SRRC 143 / SU-1)</name>
    <dbReference type="NCBI Taxonomy" id="1403190"/>
    <lineage>
        <taxon>Eukaryota</taxon>
        <taxon>Fungi</taxon>
        <taxon>Dikarya</taxon>
        <taxon>Ascomycota</taxon>
        <taxon>Pezizomycotina</taxon>
        <taxon>Eurotiomycetes</taxon>
        <taxon>Eurotiomycetidae</taxon>
        <taxon>Eurotiales</taxon>
        <taxon>Aspergillaceae</taxon>
        <taxon>Aspergillus</taxon>
        <taxon>Aspergillus subgen. Circumdati</taxon>
    </lineage>
</organism>
<evidence type="ECO:0000256" key="14">
    <source>
        <dbReference type="ARBA" id="ARBA00023004"/>
    </source>
</evidence>
<feature type="region of interest" description="Disordered" evidence="20">
    <location>
        <begin position="2609"/>
        <end position="2629"/>
    </location>
</feature>
<feature type="region of interest" description="Disordered" evidence="20">
    <location>
        <begin position="1296"/>
        <end position="1359"/>
    </location>
</feature>
<evidence type="ECO:0000256" key="3">
    <source>
        <dbReference type="ARBA" id="ARBA00004123"/>
    </source>
</evidence>
<evidence type="ECO:0000256" key="9">
    <source>
        <dbReference type="ARBA" id="ARBA00022723"/>
    </source>
</evidence>
<dbReference type="GO" id="GO:0005634">
    <property type="term" value="C:nucleus"/>
    <property type="evidence" value="ECO:0007669"/>
    <property type="project" value="UniProtKB-SubCell"/>
</dbReference>
<dbReference type="SUPFAM" id="SSF48264">
    <property type="entry name" value="Cytochrome P450"/>
    <property type="match status" value="1"/>
</dbReference>
<dbReference type="InterPro" id="IPR036396">
    <property type="entry name" value="Cyt_P450_sf"/>
</dbReference>
<dbReference type="CDD" id="cd20612">
    <property type="entry name" value="CYP_LDS-like_C"/>
    <property type="match status" value="1"/>
</dbReference>
<feature type="compositionally biased region" description="Acidic residues" evidence="20">
    <location>
        <begin position="3599"/>
        <end position="3638"/>
    </location>
</feature>
<dbReference type="GO" id="GO:0016853">
    <property type="term" value="F:isomerase activity"/>
    <property type="evidence" value="ECO:0007669"/>
    <property type="project" value="UniProtKB-KW"/>
</dbReference>
<proteinExistence type="inferred from homology"/>
<feature type="compositionally biased region" description="Basic and acidic residues" evidence="20">
    <location>
        <begin position="2648"/>
        <end position="2659"/>
    </location>
</feature>
<keyword evidence="11" id="KW-0509">mRNA transport</keyword>
<dbReference type="PROSITE" id="PS00086">
    <property type="entry name" value="CYTOCHROME_P450"/>
    <property type="match status" value="1"/>
</dbReference>
<dbReference type="GO" id="GO:0016705">
    <property type="term" value="F:oxidoreductase activity, acting on paired donors, with incorporation or reduction of molecular oxygen"/>
    <property type="evidence" value="ECO:0007669"/>
    <property type="project" value="InterPro"/>
</dbReference>
<comment type="pathway">
    <text evidence="4">Protein modification; protein ubiquitination.</text>
</comment>
<dbReference type="Pfam" id="PF06012">
    <property type="entry name" value="DUF908"/>
    <property type="match status" value="1"/>
</dbReference>
<dbReference type="GO" id="GO:0000209">
    <property type="term" value="P:protein polyubiquitination"/>
    <property type="evidence" value="ECO:0007669"/>
    <property type="project" value="TreeGrafter"/>
</dbReference>
<dbReference type="InterPro" id="IPR037120">
    <property type="entry name" value="Haem_peroxidase_sf_animal"/>
</dbReference>
<dbReference type="Gene3D" id="3.30.2410.10">
    <property type="entry name" value="Hect, E3 ligase catalytic domain"/>
    <property type="match status" value="1"/>
</dbReference>
<feature type="region of interest" description="Disordered" evidence="20">
    <location>
        <begin position="3095"/>
        <end position="3145"/>
    </location>
</feature>
<feature type="active site" description="Glycyl thioester intermediate" evidence="19">
    <location>
        <position position="5035"/>
    </location>
</feature>
<dbReference type="InterPro" id="IPR017972">
    <property type="entry name" value="Cyt_P450_CS"/>
</dbReference>
<dbReference type="SMART" id="SM00119">
    <property type="entry name" value="HECTc"/>
    <property type="match status" value="1"/>
</dbReference>
<evidence type="ECO:0000256" key="11">
    <source>
        <dbReference type="ARBA" id="ARBA00022816"/>
    </source>
</evidence>
<feature type="compositionally biased region" description="Polar residues" evidence="20">
    <location>
        <begin position="1762"/>
        <end position="1776"/>
    </location>
</feature>
<feature type="compositionally biased region" description="Basic and acidic residues" evidence="20">
    <location>
        <begin position="2686"/>
        <end position="2703"/>
    </location>
</feature>
<feature type="compositionally biased region" description="Polar residues" evidence="20">
    <location>
        <begin position="1296"/>
        <end position="1305"/>
    </location>
</feature>
<evidence type="ECO:0000256" key="19">
    <source>
        <dbReference type="PROSITE-ProRule" id="PRU00104"/>
    </source>
</evidence>
<evidence type="ECO:0000256" key="5">
    <source>
        <dbReference type="ARBA" id="ARBA00011881"/>
    </source>
</evidence>
<dbReference type="InterPro" id="IPR050409">
    <property type="entry name" value="E3_ubiq-protein_ligase"/>
</dbReference>
<dbReference type="FunFam" id="1.10.640.10:FF:000005">
    <property type="entry name" value="Fatty acid oxygenase"/>
    <property type="match status" value="1"/>
</dbReference>
<keyword evidence="13" id="KW-0560">Oxidoreductase</keyword>
<dbReference type="InterPro" id="IPR010309">
    <property type="entry name" value="E3_Ub_ligase_DUF908"/>
</dbReference>
<feature type="compositionally biased region" description="Basic and acidic residues" evidence="20">
    <location>
        <begin position="1256"/>
        <end position="1266"/>
    </location>
</feature>
<comment type="subunit">
    <text evidence="5">Homotetramer.</text>
</comment>
<dbReference type="InterPro" id="IPR034812">
    <property type="entry name" value="Ppo-like_N"/>
</dbReference>
<feature type="region of interest" description="Disordered" evidence="20">
    <location>
        <begin position="3588"/>
        <end position="3638"/>
    </location>
</feature>
<reference evidence="22 23" key="1">
    <citation type="submission" date="2015-02" db="EMBL/GenBank/DDBJ databases">
        <title>Draft genome sequence of Aspergillus parasiticus SU-1.</title>
        <authorList>
            <person name="Yu J."/>
            <person name="Fedorova N."/>
            <person name="Yin Y."/>
            <person name="Losada L."/>
            <person name="Zafar N."/>
            <person name="Taujale R."/>
            <person name="Ehrlich K.C."/>
            <person name="Bhatnagar D."/>
            <person name="Cleveland T.E."/>
            <person name="Bennett J.W."/>
            <person name="Nierman W.C."/>
        </authorList>
    </citation>
    <scope>NUCLEOTIDE SEQUENCE [LARGE SCALE GENOMIC DNA]</scope>
    <source>
        <strain evidence="23">ATCC 56775 / NRRL 5862 / SRRC 143 / SU-1</strain>
    </source>
</reference>
<dbReference type="OrthoDB" id="8068875at2759"/>
<evidence type="ECO:0000256" key="20">
    <source>
        <dbReference type="SAM" id="MobiDB-lite"/>
    </source>
</evidence>
<evidence type="ECO:0000256" key="12">
    <source>
        <dbReference type="ARBA" id="ARBA00022964"/>
    </source>
</evidence>
<dbReference type="CDD" id="cd09817">
    <property type="entry name" value="linoleate_diol_synthase_like"/>
    <property type="match status" value="1"/>
</dbReference>
<keyword evidence="18" id="KW-0349">Heme</keyword>
<dbReference type="PANTHER" id="PTHR11254:SF67">
    <property type="entry name" value="E3 UBIQUITIN-PROTEIN LIGASE HUWE1"/>
    <property type="match status" value="1"/>
</dbReference>
<feature type="compositionally biased region" description="Polar residues" evidence="20">
    <location>
        <begin position="3101"/>
        <end position="3117"/>
    </location>
</feature>
<evidence type="ECO:0000256" key="18">
    <source>
        <dbReference type="PIRSR" id="PIRSR619791-2"/>
    </source>
</evidence>
<name>A0A0F0IDX6_ASPPU</name>
<feature type="region of interest" description="Disordered" evidence="20">
    <location>
        <begin position="1748"/>
        <end position="1782"/>
    </location>
</feature>
<comment type="catalytic activity">
    <reaction evidence="2">
        <text>S-ubiquitinyl-[E2 ubiquitin-conjugating enzyme]-L-cysteine + [acceptor protein]-L-lysine = [E2 ubiquitin-conjugating enzyme]-L-cysteine + N(6)-ubiquitinyl-[acceptor protein]-L-lysine.</text>
        <dbReference type="EC" id="2.3.2.26"/>
    </reaction>
</comment>
<dbReference type="STRING" id="1403190.A0A0F0IDX6"/>
<dbReference type="PANTHER" id="PTHR11254">
    <property type="entry name" value="HECT DOMAIN UBIQUITIN-PROTEIN LIGASE"/>
    <property type="match status" value="1"/>
</dbReference>
<feature type="compositionally biased region" description="Polar residues" evidence="20">
    <location>
        <begin position="3127"/>
        <end position="3138"/>
    </location>
</feature>
<dbReference type="Proteomes" id="UP000033540">
    <property type="component" value="Unassembled WGS sequence"/>
</dbReference>
<dbReference type="Pfam" id="PF00067">
    <property type="entry name" value="p450"/>
    <property type="match status" value="1"/>
</dbReference>
<feature type="compositionally biased region" description="Basic and acidic residues" evidence="20">
    <location>
        <begin position="4415"/>
        <end position="4428"/>
    </location>
</feature>
<feature type="compositionally biased region" description="Polar residues" evidence="20">
    <location>
        <begin position="4395"/>
        <end position="4406"/>
    </location>
</feature>
<evidence type="ECO:0000256" key="17">
    <source>
        <dbReference type="ARBA" id="ARBA00034494"/>
    </source>
</evidence>
<dbReference type="GO" id="GO:0005737">
    <property type="term" value="C:cytoplasm"/>
    <property type="evidence" value="ECO:0007669"/>
    <property type="project" value="TreeGrafter"/>
</dbReference>
<dbReference type="FunFam" id="1.10.630.10:FF:000058">
    <property type="entry name" value="Fatty acid oxygenase"/>
    <property type="match status" value="1"/>
</dbReference>
<dbReference type="PROSITE" id="PS50237">
    <property type="entry name" value="HECT"/>
    <property type="match status" value="1"/>
</dbReference>
<feature type="compositionally biased region" description="Polar residues" evidence="20">
    <location>
        <begin position="1333"/>
        <end position="1351"/>
    </location>
</feature>
<feature type="binding site" description="axial binding residue" evidence="18">
    <location>
        <position position="377"/>
    </location>
    <ligand>
        <name>heme b</name>
        <dbReference type="ChEBI" id="CHEBI:60344"/>
    </ligand>
    <ligandPart>
        <name>Fe</name>
        <dbReference type="ChEBI" id="CHEBI:18248"/>
    </ligandPart>
</feature>
<feature type="compositionally biased region" description="Low complexity" evidence="20">
    <location>
        <begin position="1312"/>
        <end position="1321"/>
    </location>
</feature>
<dbReference type="Pfam" id="PF06025">
    <property type="entry name" value="DUF913"/>
    <property type="match status" value="1"/>
</dbReference>
<dbReference type="GO" id="GO:0052878">
    <property type="term" value="F:linoleate 8R-lipoxygenase activity"/>
    <property type="evidence" value="ECO:0007669"/>
    <property type="project" value="UniProtKB-EC"/>
</dbReference>
<evidence type="ECO:0000256" key="4">
    <source>
        <dbReference type="ARBA" id="ARBA00004906"/>
    </source>
</evidence>
<feature type="compositionally biased region" description="Basic and acidic residues" evidence="20">
    <location>
        <begin position="4339"/>
        <end position="4364"/>
    </location>
</feature>
<dbReference type="CDD" id="cd00078">
    <property type="entry name" value="HECTc"/>
    <property type="match status" value="1"/>
</dbReference>
<feature type="compositionally biased region" description="Low complexity" evidence="20">
    <location>
        <begin position="4365"/>
        <end position="4390"/>
    </location>
</feature>
<dbReference type="InterPro" id="IPR001128">
    <property type="entry name" value="Cyt_P450"/>
</dbReference>
<comment type="catalytic activity">
    <reaction evidence="1">
        <text>(9Z,12Z)-octadecadienoate + O2 = (8R,9Z,12Z)-8-hydroperoxyoctadeca-9,12-dienoate</text>
        <dbReference type="Rhea" id="RHEA:25395"/>
        <dbReference type="ChEBI" id="CHEBI:15379"/>
        <dbReference type="ChEBI" id="CHEBI:30245"/>
        <dbReference type="ChEBI" id="CHEBI:58659"/>
        <dbReference type="EC" id="1.13.11.60"/>
    </reaction>
</comment>
<dbReference type="Gene3D" id="3.30.2160.10">
    <property type="entry name" value="Hect, E3 ligase catalytic domain"/>
    <property type="match status" value="1"/>
</dbReference>
<evidence type="ECO:0000256" key="13">
    <source>
        <dbReference type="ARBA" id="ARBA00023002"/>
    </source>
</evidence>
<dbReference type="FunFam" id="3.30.2160.10:FF:000001">
    <property type="entry name" value="E3 ubiquitin-protein ligase NEDD4-like"/>
    <property type="match status" value="1"/>
</dbReference>
<keyword evidence="15" id="KW-0413">Isomerase</keyword>
<comment type="caution">
    <text evidence="22">The sequence shown here is derived from an EMBL/GenBank/DDBJ whole genome shotgun (WGS) entry which is preliminary data.</text>
</comment>
<feature type="region of interest" description="Disordered" evidence="20">
    <location>
        <begin position="4339"/>
        <end position="4438"/>
    </location>
</feature>
<dbReference type="UniPathway" id="UPA00143"/>
<keyword evidence="9 18" id="KW-0479">Metal-binding</keyword>
<dbReference type="GO" id="GO:0020037">
    <property type="term" value="F:heme binding"/>
    <property type="evidence" value="ECO:0007669"/>
    <property type="project" value="InterPro"/>
</dbReference>
<keyword evidence="14 18" id="KW-0408">Iron</keyword>
<evidence type="ECO:0000259" key="21">
    <source>
        <dbReference type="PROSITE" id="PS50237"/>
    </source>
</evidence>